<evidence type="ECO:0000256" key="1">
    <source>
        <dbReference type="ARBA" id="ARBA00022737"/>
    </source>
</evidence>
<accession>A0A2B4RWK3</accession>
<gene>
    <name evidence="3" type="primary">DZIP3</name>
    <name evidence="3" type="ORF">AWC38_SpisGene12612</name>
</gene>
<proteinExistence type="predicted"/>
<keyword evidence="1" id="KW-0677">Repeat</keyword>
<sequence>MATASHSPLTSSVEKVNGAKLSRLLIDGGTTALRTIFDGYHPPANLSAGLNAYYSTLVHLFRKMVLRSAQWEKLFPTCGAAPDSNTFDITLLFLLLTNICGLYSPLSGWHVKPPPSDNSFEANLARVKFFRNELYGHLATTAIDTPAFSSLWQDISAVLVPLGLDNVAIERLKLEHSGEEDYIEILNEWAKSEEDIKSQLIDIQQSQTQTAQNIAELRQGFDEMKNTFIKSCETNESVENRRRRDEEDKILKALAMINTVKDVEHHSGRYQEGTRLSILTKVENWMDDRSSENRVLVISGKAGMGKSVISAVVCKRMLQANRLSGSHFCQHGKARHRNPKVMLQSLACQLSNIIPEFRIAIVEILSRNLGGDLNSMEVSDLFELLLAEPLSRVKDPGRNILMVIDGLDESEYQGRNELLDVIANHFCKLPAWVRFLVTTRPEINIADNLKGLEPLQLEPSDHENLQDIRHYINCKLGQSEIQEDVLNYLVEKSEGVMLFSYYLVDFVIKMEAPVTPELLENDLPSGISSVYASYFKRLENELVKELEIREEHFFAFLSAVTASREPLPVAFVAKLFLLDTSTAVSKRKFMRAISCISTLLTVEDYRVKFFHKSAKDWLTDTSSYGQHDFTLDMSEGHSILSKLCSEELDRLKHRGVFEQNFSDTETYSLQHGVTHMLEDVRSEDSKALVEMFVLDLELVCAKLCVDHAAAAEDIVCSQKQAILSVLPEEIKTQLDNLLLLLRKYHESLKHLPYLVLQTVLNEGEPQLSSQASYLLSTKYPIITFMEYLHKDVHEEAPKAAFRCSAEVVCFDVSPQSEYMVCECKDEMLYLWSLRSGKLEWKRPSKVKKQYSPGDFTYRTSPSSDVFSCYRSVVFHPFKEVVLPGTLRSAYSYDGDLKPLFPESNCIFTVCSLLNTNGEVAIVTDCPDDAKCIILWSLENGSQVANIRRDEDVFSFACSLDGDPFSCIFETISGHPVFVEGAFVFVLSEETVLRLYPKSRSVAMFRVNEIGSFTNSAYHPHYSTATKIAFSLNGEILYVISKVPDGTEIMAWNVPSRNLKARRKIGLTRRECLTPVAEGVIIAKDSGRPELWDFDLSYSIRSWSQVCNITDVILLSRNHVACVGSRDKEVIILDSRSTAIKERIPFCRDEYESTIESLGIEAIACNSKYEVLSTDRRSIQLSNGQGIIWKKEWHDSLLHSYSLPGMFSPKEEFVLLSAKRSDCDDQEVFVLDASSGEHRSILCRGALLFDCKFVSDEECVIDCRDTSLDYGLRLFNMRTRDLLCVLTRVFRTFCVVTCLPNHAIAIDVPAAISTEKNFRIIQAEKETAVKMREKKLASRSYSTKRKCRKKSAENMPEILWNQTLRSSG</sequence>
<dbReference type="InterPro" id="IPR007111">
    <property type="entry name" value="NACHT_NTPase"/>
</dbReference>
<dbReference type="Gene3D" id="2.130.10.10">
    <property type="entry name" value="YVTN repeat-like/Quinoprotein amine dehydrogenase"/>
    <property type="match status" value="1"/>
</dbReference>
<dbReference type="Proteomes" id="UP000225706">
    <property type="component" value="Unassembled WGS sequence"/>
</dbReference>
<dbReference type="InterPro" id="IPR058056">
    <property type="entry name" value="WH_TANC1/2"/>
</dbReference>
<evidence type="ECO:0000313" key="3">
    <source>
        <dbReference type="EMBL" id="PFX22834.1"/>
    </source>
</evidence>
<dbReference type="Pfam" id="PF24883">
    <property type="entry name" value="NPHP3_N"/>
    <property type="match status" value="1"/>
</dbReference>
<dbReference type="InterPro" id="IPR027417">
    <property type="entry name" value="P-loop_NTPase"/>
</dbReference>
<reference evidence="4" key="1">
    <citation type="journal article" date="2017" name="bioRxiv">
        <title>Comparative analysis of the genomes of Stylophora pistillata and Acropora digitifera provides evidence for extensive differences between species of corals.</title>
        <authorList>
            <person name="Voolstra C.R."/>
            <person name="Li Y."/>
            <person name="Liew Y.J."/>
            <person name="Baumgarten S."/>
            <person name="Zoccola D."/>
            <person name="Flot J.-F."/>
            <person name="Tambutte S."/>
            <person name="Allemand D."/>
            <person name="Aranda M."/>
        </authorList>
    </citation>
    <scope>NUCLEOTIDE SEQUENCE [LARGE SCALE GENOMIC DNA]</scope>
</reference>
<dbReference type="Pfam" id="PF25521">
    <property type="entry name" value="WHD_TANC1"/>
    <property type="match status" value="1"/>
</dbReference>
<dbReference type="PANTHER" id="PTHR10039">
    <property type="entry name" value="AMELOGENIN"/>
    <property type="match status" value="1"/>
</dbReference>
<evidence type="ECO:0000259" key="2">
    <source>
        <dbReference type="PROSITE" id="PS50837"/>
    </source>
</evidence>
<organism evidence="3 4">
    <name type="scientific">Stylophora pistillata</name>
    <name type="common">Smooth cauliflower coral</name>
    <dbReference type="NCBI Taxonomy" id="50429"/>
    <lineage>
        <taxon>Eukaryota</taxon>
        <taxon>Metazoa</taxon>
        <taxon>Cnidaria</taxon>
        <taxon>Anthozoa</taxon>
        <taxon>Hexacorallia</taxon>
        <taxon>Scleractinia</taxon>
        <taxon>Astrocoeniina</taxon>
        <taxon>Pocilloporidae</taxon>
        <taxon>Stylophora</taxon>
    </lineage>
</organism>
<dbReference type="SUPFAM" id="SSF50998">
    <property type="entry name" value="Quinoprotein alcohol dehydrogenase-like"/>
    <property type="match status" value="1"/>
</dbReference>
<feature type="domain" description="NACHT" evidence="2">
    <location>
        <begin position="294"/>
        <end position="441"/>
    </location>
</feature>
<dbReference type="InterPro" id="IPR011047">
    <property type="entry name" value="Quinoprotein_ADH-like_sf"/>
</dbReference>
<name>A0A2B4RWK3_STYPI</name>
<protein>
    <submittedName>
        <fullName evidence="3">E3 ubiquitin-protein ligase DZIP3</fullName>
    </submittedName>
</protein>
<dbReference type="InterPro" id="IPR056884">
    <property type="entry name" value="NPHP3-like_N"/>
</dbReference>
<dbReference type="PROSITE" id="PS50837">
    <property type="entry name" value="NACHT"/>
    <property type="match status" value="1"/>
</dbReference>
<dbReference type="OrthoDB" id="5980161at2759"/>
<evidence type="ECO:0000313" key="4">
    <source>
        <dbReference type="Proteomes" id="UP000225706"/>
    </source>
</evidence>
<dbReference type="InterPro" id="IPR015943">
    <property type="entry name" value="WD40/YVTN_repeat-like_dom_sf"/>
</dbReference>
<dbReference type="InterPro" id="IPR041249">
    <property type="entry name" value="HEPN_DZIP3"/>
</dbReference>
<dbReference type="EMBL" id="LSMT01000227">
    <property type="protein sequence ID" value="PFX22834.1"/>
    <property type="molecule type" value="Genomic_DNA"/>
</dbReference>
<comment type="caution">
    <text evidence="3">The sequence shown here is derived from an EMBL/GenBank/DDBJ whole genome shotgun (WGS) entry which is preliminary data.</text>
</comment>
<dbReference type="Pfam" id="PF18738">
    <property type="entry name" value="HEPN_DZIP3"/>
    <property type="match status" value="1"/>
</dbReference>
<dbReference type="Gene3D" id="3.40.50.300">
    <property type="entry name" value="P-loop containing nucleotide triphosphate hydrolases"/>
    <property type="match status" value="1"/>
</dbReference>
<dbReference type="SUPFAM" id="SSF52540">
    <property type="entry name" value="P-loop containing nucleoside triphosphate hydrolases"/>
    <property type="match status" value="1"/>
</dbReference>
<keyword evidence="4" id="KW-1185">Reference proteome</keyword>